<accession>B1VU86</accession>
<dbReference type="PATRIC" id="fig|455632.4.peg.1099"/>
<dbReference type="KEGG" id="sgr:SGR_1101"/>
<dbReference type="EMBL" id="AP009493">
    <property type="protein sequence ID" value="BAG17930.1"/>
    <property type="molecule type" value="Genomic_DNA"/>
</dbReference>
<dbReference type="RefSeq" id="WP_012378301.1">
    <property type="nucleotide sequence ID" value="NC_010572.1"/>
</dbReference>
<evidence type="ECO:0000313" key="3">
    <source>
        <dbReference type="Proteomes" id="UP000001685"/>
    </source>
</evidence>
<name>B1VU86_STRGG</name>
<evidence type="ECO:0000313" key="2">
    <source>
        <dbReference type="EMBL" id="BAG17930.1"/>
    </source>
</evidence>
<dbReference type="AlphaFoldDB" id="B1VU86"/>
<dbReference type="HOGENOM" id="CLU_2720601_0_0_11"/>
<reference evidence="3" key="1">
    <citation type="journal article" date="2008" name="J. Bacteriol.">
        <title>Genome sequence of the streptomycin-producing microorganism Streptomyces griseus IFO 13350.</title>
        <authorList>
            <person name="Ohnishi Y."/>
            <person name="Ishikawa J."/>
            <person name="Hara H."/>
            <person name="Suzuki H."/>
            <person name="Ikenoya M."/>
            <person name="Ikeda H."/>
            <person name="Yamashita A."/>
            <person name="Hattori M."/>
            <person name="Horinouchi S."/>
        </authorList>
    </citation>
    <scope>NUCLEOTIDE SEQUENCE [LARGE SCALE GENOMIC DNA]</scope>
    <source>
        <strain evidence="3">JCM 4626 / NBRC 13350</strain>
    </source>
</reference>
<dbReference type="Proteomes" id="UP000001685">
    <property type="component" value="Chromosome"/>
</dbReference>
<evidence type="ECO:0000256" key="1">
    <source>
        <dbReference type="SAM" id="MobiDB-lite"/>
    </source>
</evidence>
<gene>
    <name evidence="2" type="ordered locus">SGR_1101</name>
</gene>
<organism evidence="2 3">
    <name type="scientific">Streptomyces griseus subsp. griseus (strain JCM 4626 / CBS 651.72 / NBRC 13350 / KCC S-0626 / ISP 5235)</name>
    <dbReference type="NCBI Taxonomy" id="455632"/>
    <lineage>
        <taxon>Bacteria</taxon>
        <taxon>Bacillati</taxon>
        <taxon>Actinomycetota</taxon>
        <taxon>Actinomycetes</taxon>
        <taxon>Kitasatosporales</taxon>
        <taxon>Streptomycetaceae</taxon>
        <taxon>Streptomyces</taxon>
    </lineage>
</organism>
<proteinExistence type="predicted"/>
<protein>
    <submittedName>
        <fullName evidence="2">Uncharacterized protein</fullName>
    </submittedName>
</protein>
<feature type="region of interest" description="Disordered" evidence="1">
    <location>
        <begin position="1"/>
        <end position="25"/>
    </location>
</feature>
<dbReference type="eggNOG" id="COG0494">
    <property type="taxonomic scope" value="Bacteria"/>
</dbReference>
<sequence>MTDKPRPVLIAGPHRSGADGDPRPMAADLARRETAARPVLAAGHLPVTGARPALPVRRDVAEIPRRTPQEAR</sequence>